<dbReference type="SUPFAM" id="SSF55486">
    <property type="entry name" value="Metalloproteases ('zincins'), catalytic domain"/>
    <property type="match status" value="1"/>
</dbReference>
<gene>
    <name evidence="2" type="ORF">GF068_18500</name>
</gene>
<keyword evidence="1" id="KW-0732">Signal</keyword>
<dbReference type="InterPro" id="IPR013783">
    <property type="entry name" value="Ig-like_fold"/>
</dbReference>
<evidence type="ECO:0000313" key="2">
    <source>
        <dbReference type="EMBL" id="MRG93890.1"/>
    </source>
</evidence>
<protein>
    <recommendedName>
        <fullName evidence="4">CARDB domain-containing protein</fullName>
    </recommendedName>
</protein>
<feature type="chain" id="PRO_5026892918" description="CARDB domain-containing protein" evidence="1">
    <location>
        <begin position="25"/>
        <end position="363"/>
    </location>
</feature>
<dbReference type="RefSeq" id="WP_153820736.1">
    <property type="nucleotide sequence ID" value="NZ_WJIE01000005.1"/>
</dbReference>
<accession>A0A6N7PTY7</accession>
<keyword evidence="3" id="KW-1185">Reference proteome</keyword>
<dbReference type="EMBL" id="WJIE01000005">
    <property type="protein sequence ID" value="MRG93890.1"/>
    <property type="molecule type" value="Genomic_DNA"/>
</dbReference>
<feature type="signal peptide" evidence="1">
    <location>
        <begin position="1"/>
        <end position="24"/>
    </location>
</feature>
<dbReference type="Gene3D" id="2.60.40.10">
    <property type="entry name" value="Immunoglobulins"/>
    <property type="match status" value="1"/>
</dbReference>
<dbReference type="AlphaFoldDB" id="A0A6N7PTY7"/>
<sequence>MTRVPLLLVAACVLLVCMTLTSRAESFRYLTCNGKNVRWKSSFGLVQNLCSIPSGSSQAKAYAASIGQWRGIGGMQDAVYHYGSWSTNHCFVDLDDGWNDVALVEASSIDGSLGTTVVVRSCDRIEEVNILLANLSTQSFDNPDEAFASGACPYSPTRTGRSTFLHELGHAHGLSITSAGGPDNHTFDFTVMRPSPPVPLGGGPSAMFAQPMPDDAAGGRFLYPSSLGETNLMASAQRLTSGTIRSTAPWKTIQRCRGEAFSFHFTTANTGTKTVASDQRFFIAQSPTAHAWTGITLGTWYGATVNAEKQVHPSITTTVPCGTPKGLYWLYHQVDANNAVVESSESDNVIHNPLTIQVLDCGC</sequence>
<proteinExistence type="predicted"/>
<dbReference type="Gene3D" id="3.40.390.10">
    <property type="entry name" value="Collagenase (Catalytic Domain)"/>
    <property type="match status" value="1"/>
</dbReference>
<reference evidence="2 3" key="1">
    <citation type="submission" date="2019-10" db="EMBL/GenBank/DDBJ databases">
        <title>A soil myxobacterium in the family Polyangiaceae.</title>
        <authorList>
            <person name="Li Y."/>
            <person name="Wang J."/>
        </authorList>
    </citation>
    <scope>NUCLEOTIDE SEQUENCE [LARGE SCALE GENOMIC DNA]</scope>
    <source>
        <strain evidence="2 3">DSM 14734</strain>
    </source>
</reference>
<comment type="caution">
    <text evidence="2">The sequence shown here is derived from an EMBL/GenBank/DDBJ whole genome shotgun (WGS) entry which is preliminary data.</text>
</comment>
<evidence type="ECO:0000313" key="3">
    <source>
        <dbReference type="Proteomes" id="UP000440224"/>
    </source>
</evidence>
<evidence type="ECO:0008006" key="4">
    <source>
        <dbReference type="Google" id="ProtNLM"/>
    </source>
</evidence>
<dbReference type="OrthoDB" id="5488508at2"/>
<organism evidence="2 3">
    <name type="scientific">Polyangium spumosum</name>
    <dbReference type="NCBI Taxonomy" id="889282"/>
    <lineage>
        <taxon>Bacteria</taxon>
        <taxon>Pseudomonadati</taxon>
        <taxon>Myxococcota</taxon>
        <taxon>Polyangia</taxon>
        <taxon>Polyangiales</taxon>
        <taxon>Polyangiaceae</taxon>
        <taxon>Polyangium</taxon>
    </lineage>
</organism>
<evidence type="ECO:0000256" key="1">
    <source>
        <dbReference type="SAM" id="SignalP"/>
    </source>
</evidence>
<dbReference type="InterPro" id="IPR024079">
    <property type="entry name" value="MetalloPept_cat_dom_sf"/>
</dbReference>
<dbReference type="GO" id="GO:0008237">
    <property type="term" value="F:metallopeptidase activity"/>
    <property type="evidence" value="ECO:0007669"/>
    <property type="project" value="InterPro"/>
</dbReference>
<name>A0A6N7PTY7_9BACT</name>
<dbReference type="Proteomes" id="UP000440224">
    <property type="component" value="Unassembled WGS sequence"/>
</dbReference>